<feature type="transmembrane region" description="Helical" evidence="7">
    <location>
        <begin position="540"/>
        <end position="560"/>
    </location>
</feature>
<feature type="transmembrane region" description="Helical" evidence="7">
    <location>
        <begin position="368"/>
        <end position="390"/>
    </location>
</feature>
<comment type="similarity">
    <text evidence="5">Belongs to the major facilitator superfamily. Sugar transporter (TC 2.A.1.1) family. Trehalose transporter subfamily.</text>
</comment>
<name>A0ABP1Q7U3_9HEXA</name>
<dbReference type="PANTHER" id="PTHR48021:SF96">
    <property type="entry name" value="FACILITATED TREHALOSE TRANSPORTER TRET1-1-RELATED"/>
    <property type="match status" value="1"/>
</dbReference>
<feature type="transmembrane region" description="Helical" evidence="7">
    <location>
        <begin position="212"/>
        <end position="235"/>
    </location>
</feature>
<comment type="subcellular location">
    <subcellularLocation>
        <location evidence="1">Membrane</location>
        <topology evidence="1">Multi-pass membrane protein</topology>
    </subcellularLocation>
</comment>
<dbReference type="InterPro" id="IPR050549">
    <property type="entry name" value="MFS_Trehalose_Transporter"/>
</dbReference>
<organism evidence="9 10">
    <name type="scientific">Orchesella dallaii</name>
    <dbReference type="NCBI Taxonomy" id="48710"/>
    <lineage>
        <taxon>Eukaryota</taxon>
        <taxon>Metazoa</taxon>
        <taxon>Ecdysozoa</taxon>
        <taxon>Arthropoda</taxon>
        <taxon>Hexapoda</taxon>
        <taxon>Collembola</taxon>
        <taxon>Entomobryomorpha</taxon>
        <taxon>Entomobryoidea</taxon>
        <taxon>Orchesellidae</taxon>
        <taxon>Orchesellinae</taxon>
        <taxon>Orchesella</taxon>
    </lineage>
</organism>
<accession>A0ABP1Q7U3</accession>
<feature type="transmembrane region" description="Helical" evidence="7">
    <location>
        <begin position="155"/>
        <end position="177"/>
    </location>
</feature>
<feature type="domain" description="Major facilitator superfamily (MFS) profile" evidence="8">
    <location>
        <begin position="80"/>
        <end position="564"/>
    </location>
</feature>
<proteinExistence type="inferred from homology"/>
<gene>
    <name evidence="9" type="ORF">ODALV1_LOCUS8316</name>
</gene>
<dbReference type="Pfam" id="PF00083">
    <property type="entry name" value="Sugar_tr"/>
    <property type="match status" value="1"/>
</dbReference>
<evidence type="ECO:0000313" key="9">
    <source>
        <dbReference type="EMBL" id="CAL8092734.1"/>
    </source>
</evidence>
<feature type="transmembrane region" description="Helical" evidence="7">
    <location>
        <begin position="457"/>
        <end position="478"/>
    </location>
</feature>
<protein>
    <recommendedName>
        <fullName evidence="8">Major facilitator superfamily (MFS) profile domain-containing protein</fullName>
    </recommendedName>
</protein>
<evidence type="ECO:0000259" key="8">
    <source>
        <dbReference type="PROSITE" id="PS50850"/>
    </source>
</evidence>
<evidence type="ECO:0000313" key="10">
    <source>
        <dbReference type="Proteomes" id="UP001642540"/>
    </source>
</evidence>
<dbReference type="PANTHER" id="PTHR48021">
    <property type="match status" value="1"/>
</dbReference>
<evidence type="ECO:0000256" key="7">
    <source>
        <dbReference type="SAM" id="Phobius"/>
    </source>
</evidence>
<dbReference type="InterPro" id="IPR003663">
    <property type="entry name" value="Sugar/inositol_transpt"/>
</dbReference>
<keyword evidence="10" id="KW-1185">Reference proteome</keyword>
<dbReference type="InterPro" id="IPR020846">
    <property type="entry name" value="MFS_dom"/>
</dbReference>
<dbReference type="SUPFAM" id="SSF103473">
    <property type="entry name" value="MFS general substrate transporter"/>
    <property type="match status" value="1"/>
</dbReference>
<evidence type="ECO:0000256" key="4">
    <source>
        <dbReference type="ARBA" id="ARBA00023136"/>
    </source>
</evidence>
<feature type="transmembrane region" description="Helical" evidence="7">
    <location>
        <begin position="123"/>
        <end position="143"/>
    </location>
</feature>
<dbReference type="PROSITE" id="PS50850">
    <property type="entry name" value="MFS"/>
    <property type="match status" value="1"/>
</dbReference>
<keyword evidence="4 7" id="KW-0472">Membrane</keyword>
<feature type="transmembrane region" description="Helical" evidence="7">
    <location>
        <begin position="79"/>
        <end position="103"/>
    </location>
</feature>
<evidence type="ECO:0000256" key="1">
    <source>
        <dbReference type="ARBA" id="ARBA00004141"/>
    </source>
</evidence>
<dbReference type="InterPro" id="IPR005828">
    <property type="entry name" value="MFS_sugar_transport-like"/>
</dbReference>
<evidence type="ECO:0000256" key="6">
    <source>
        <dbReference type="SAM" id="MobiDB-lite"/>
    </source>
</evidence>
<feature type="transmembrane region" description="Helical" evidence="7">
    <location>
        <begin position="498"/>
        <end position="520"/>
    </location>
</feature>
<keyword evidence="2 7" id="KW-0812">Transmembrane</keyword>
<reference evidence="9 10" key="1">
    <citation type="submission" date="2024-08" db="EMBL/GenBank/DDBJ databases">
        <authorList>
            <person name="Cucini C."/>
            <person name="Frati F."/>
        </authorList>
    </citation>
    <scope>NUCLEOTIDE SEQUENCE [LARGE SCALE GENOMIC DNA]</scope>
</reference>
<dbReference type="Proteomes" id="UP001642540">
    <property type="component" value="Unassembled WGS sequence"/>
</dbReference>
<keyword evidence="3 7" id="KW-1133">Transmembrane helix</keyword>
<feature type="region of interest" description="Disordered" evidence="6">
    <location>
        <begin position="9"/>
        <end position="45"/>
    </location>
</feature>
<comment type="caution">
    <text evidence="9">The sequence shown here is derived from an EMBL/GenBank/DDBJ whole genome shotgun (WGS) entry which is preliminary data.</text>
</comment>
<evidence type="ECO:0000256" key="3">
    <source>
        <dbReference type="ARBA" id="ARBA00022989"/>
    </source>
</evidence>
<dbReference type="Gene3D" id="1.20.1250.20">
    <property type="entry name" value="MFS general substrate transporter like domains"/>
    <property type="match status" value="1"/>
</dbReference>
<feature type="transmembrane region" description="Helical" evidence="7">
    <location>
        <begin position="241"/>
        <end position="260"/>
    </location>
</feature>
<evidence type="ECO:0000256" key="5">
    <source>
        <dbReference type="ARBA" id="ARBA00024348"/>
    </source>
</evidence>
<evidence type="ECO:0000256" key="2">
    <source>
        <dbReference type="ARBA" id="ARBA00022692"/>
    </source>
</evidence>
<dbReference type="EMBL" id="CAXLJM020000025">
    <property type="protein sequence ID" value="CAL8092734.1"/>
    <property type="molecule type" value="Genomic_DNA"/>
</dbReference>
<feature type="transmembrane region" description="Helical" evidence="7">
    <location>
        <begin position="397"/>
        <end position="417"/>
    </location>
</feature>
<sequence length="573" mass="62345">MIFGIMKEMNKVPAQSESSRKKQISDGVIDSMRNDGRAKSLGEIGNRDPTFLSGLSNASLSQSSSSSSSSSSWPWTESYFSLVASLAFLCTGLLRAYTSPALLSIQNEGMLLSSLSPSSKKYIISWIASTPPLASFLGTILSGPCLERLGRQKTLLLLTFPSALGWILIGNASALWVLLLGRALTGLSSGLATATVPLYITELKTPPEIRGCLGLLPGFMLAAGILLGFILAHQFQNWKTLAAVISLFSMLLSGLSLTIPESPTWMEAQRIGKAEMEECGFDLEMEPVAVAPSRATSMKNKKKMSEKTGLVPKESSSFSTSSLSFPTCICITLMLFQQFSGGNVIIYYLSEILTSNCLASDPNKENLIHKSSLIIGLVQFLGFFLALALINKIGRRTLLITSAVLMSLPHLVLGFHFHEIRRNENEQFNLLSLPSNDLPKQDCDNGWLVLRVSSLCVLLSCYSIGLGPIPFLLIEILLPSENNKDIQENVGTQARSYVSCLSSLVNHLALFVIVKLFPYLFDMGSGTIHEKAGIFLGPDVTFWGFAIVCWAAALFTYFLVPETKSHSANRFGS</sequence>
<dbReference type="InterPro" id="IPR036259">
    <property type="entry name" value="MFS_trans_sf"/>
</dbReference>
<dbReference type="PRINTS" id="PR00171">
    <property type="entry name" value="SUGRTRNSPORT"/>
</dbReference>